<comment type="caution">
    <text evidence="1">The sequence shown here is derived from an EMBL/GenBank/DDBJ whole genome shotgun (WGS) entry which is preliminary data.</text>
</comment>
<gene>
    <name evidence="1" type="ORF">D6D85_02190</name>
</gene>
<sequence>MPDVFPELPKVSFKFSLDVATVYAIEMALHAHKIEMRAEKQYFSEELLEEWREALSLPNLFWDLRAFMCGRGNL</sequence>
<keyword evidence="2" id="KW-1185">Reference proteome</keyword>
<dbReference type="RefSeq" id="WP_133308282.1">
    <property type="nucleotide sequence ID" value="NZ_RCOS01000029.1"/>
</dbReference>
<organism evidence="1 2">
    <name type="scientific">Candidatus Methanodesulfokora washburnensis</name>
    <dbReference type="NCBI Taxonomy" id="2478471"/>
    <lineage>
        <taxon>Archaea</taxon>
        <taxon>Thermoproteota</taxon>
        <taxon>Candidatus Korarchaeia</taxon>
        <taxon>Candidatus Korarchaeia incertae sedis</taxon>
        <taxon>Candidatus Methanodesulfokora</taxon>
    </lineage>
</organism>
<accession>A0A429GV26</accession>
<feature type="non-terminal residue" evidence="1">
    <location>
        <position position="74"/>
    </location>
</feature>
<protein>
    <submittedName>
        <fullName evidence="1">Uncharacterized protein</fullName>
    </submittedName>
</protein>
<evidence type="ECO:0000313" key="2">
    <source>
        <dbReference type="Proteomes" id="UP000277582"/>
    </source>
</evidence>
<dbReference type="Proteomes" id="UP000277582">
    <property type="component" value="Unassembled WGS sequence"/>
</dbReference>
<reference evidence="1 2" key="1">
    <citation type="submission" date="2018-10" db="EMBL/GenBank/DDBJ databases">
        <title>Co-occurring genomic capacity for anaerobic methane metabolism and dissimilatory sulfite reduction discovered in the Korarchaeota.</title>
        <authorList>
            <person name="Mckay L.J."/>
            <person name="Dlakic M."/>
            <person name="Fields M.W."/>
            <person name="Delmont T.O."/>
            <person name="Eren A.M."/>
            <person name="Jay Z.J."/>
            <person name="Klingelsmith K.B."/>
            <person name="Rusch D.B."/>
            <person name="Inskeep W.P."/>
        </authorList>
    </citation>
    <scope>NUCLEOTIDE SEQUENCE [LARGE SCALE GENOMIC DNA]</scope>
    <source>
        <strain evidence="1 2">MDKW</strain>
    </source>
</reference>
<dbReference type="EMBL" id="RCOS01000029">
    <property type="protein sequence ID" value="RSN77724.1"/>
    <property type="molecule type" value="Genomic_DNA"/>
</dbReference>
<dbReference type="AlphaFoldDB" id="A0A429GV26"/>
<evidence type="ECO:0000313" key="1">
    <source>
        <dbReference type="EMBL" id="RSN77724.1"/>
    </source>
</evidence>
<proteinExistence type="predicted"/>
<name>A0A429GV26_9CREN</name>